<gene>
    <name evidence="2" type="ORF">PYE51_01520</name>
</gene>
<dbReference type="Pfam" id="PF08878">
    <property type="entry name" value="HamA"/>
    <property type="match status" value="1"/>
</dbReference>
<proteinExistence type="predicted"/>
<accession>A0AAX3U483</accession>
<dbReference type="EMBL" id="CP118709">
    <property type="protein sequence ID" value="WGK81960.1"/>
    <property type="molecule type" value="Genomic_DNA"/>
</dbReference>
<feature type="domain" description="Anti-bacteriophage protein A/HamA C-terminal" evidence="1">
    <location>
        <begin position="19"/>
        <end position="298"/>
    </location>
</feature>
<dbReference type="RefSeq" id="WP_301065131.1">
    <property type="nucleotide sequence ID" value="NZ_CP118709.1"/>
</dbReference>
<protein>
    <submittedName>
        <fullName evidence="2">DUF1837 domain-containing protein</fullName>
    </submittedName>
</protein>
<evidence type="ECO:0000313" key="2">
    <source>
        <dbReference type="EMBL" id="WGK81960.1"/>
    </source>
</evidence>
<evidence type="ECO:0000259" key="1">
    <source>
        <dbReference type="Pfam" id="PF08878"/>
    </source>
</evidence>
<dbReference type="Proteomes" id="UP001239257">
    <property type="component" value="Chromosome 1"/>
</dbReference>
<dbReference type="InterPro" id="IPR014976">
    <property type="entry name" value="AbpA_HamA_C"/>
</dbReference>
<evidence type="ECO:0000313" key="3">
    <source>
        <dbReference type="Proteomes" id="UP001239257"/>
    </source>
</evidence>
<reference evidence="2" key="1">
    <citation type="submission" date="2022-02" db="EMBL/GenBank/DDBJ databases">
        <title>Emergence and expansion in Europe of a Vibrio aestuarianus clonal complex pathogenic for oysters.</title>
        <authorList>
            <person name="Mesnil A."/>
            <person name="Travers M.-A."/>
        </authorList>
    </citation>
    <scope>NUCLEOTIDE SEQUENCE</scope>
    <source>
        <strain evidence="2">U29</strain>
    </source>
</reference>
<sequence length="302" mass="34986">MELSISDFEFLDSFEHLGDYHLDSSKKNRLNLFSLRINANEFDYQSLQENLLEPLIDFSLSRAVKAEFKNKPAKLSKKAREKFISYINNKGELGELLLYSFLESHLNAPKILSKLELKTSTSHYVNGADGVHFLKLNNGDYQLIFGESKTEVGITKGITDAFKSIYEFKHEINSKGDGKSGLPYEKSLISDHLGRETFTDEERELIKSIIYPTRNEKFYVDDAFGVFIGYEMKINESDKKLSNAEFREKIKNDIINEVKGRFEHIQKKINEYDLSGHNFYIYFLPITDLKDNRLKIQKGITE</sequence>
<name>A0AAX3U483_9VIBR</name>
<organism evidence="2 3">
    <name type="scientific">Vibrio aestuarianus</name>
    <dbReference type="NCBI Taxonomy" id="28171"/>
    <lineage>
        <taxon>Bacteria</taxon>
        <taxon>Pseudomonadati</taxon>
        <taxon>Pseudomonadota</taxon>
        <taxon>Gammaproteobacteria</taxon>
        <taxon>Vibrionales</taxon>
        <taxon>Vibrionaceae</taxon>
        <taxon>Vibrio</taxon>
    </lineage>
</organism>
<dbReference type="AlphaFoldDB" id="A0AAX3U483"/>